<dbReference type="AlphaFoldDB" id="A0A9P7ZCY5"/>
<dbReference type="RefSeq" id="XP_046113723.1">
    <property type="nucleotide sequence ID" value="XM_046259773.1"/>
</dbReference>
<evidence type="ECO:0000256" key="4">
    <source>
        <dbReference type="ARBA" id="ARBA00022989"/>
    </source>
</evidence>
<dbReference type="PANTHER" id="PTHR43791:SF91">
    <property type="entry name" value="MAJOR FACILITATOR SUPERFAMILY (MFS) PROFILE DOMAIN-CONTAINING PROTEIN-RELATED"/>
    <property type="match status" value="1"/>
</dbReference>
<evidence type="ECO:0000313" key="9">
    <source>
        <dbReference type="EMBL" id="KAG9249799.1"/>
    </source>
</evidence>
<dbReference type="InterPro" id="IPR036259">
    <property type="entry name" value="MFS_trans_sf"/>
</dbReference>
<feature type="transmembrane region" description="Helical" evidence="7">
    <location>
        <begin position="449"/>
        <end position="468"/>
    </location>
</feature>
<dbReference type="Proteomes" id="UP000887229">
    <property type="component" value="Unassembled WGS sequence"/>
</dbReference>
<dbReference type="GO" id="GO:0016020">
    <property type="term" value="C:membrane"/>
    <property type="evidence" value="ECO:0007669"/>
    <property type="project" value="UniProtKB-SubCell"/>
</dbReference>
<comment type="subcellular location">
    <subcellularLocation>
        <location evidence="1">Membrane</location>
        <topology evidence="1">Multi-pass membrane protein</topology>
    </subcellularLocation>
</comment>
<dbReference type="Gene3D" id="1.20.1250.20">
    <property type="entry name" value="MFS general substrate transporter like domains"/>
    <property type="match status" value="2"/>
</dbReference>
<comment type="caution">
    <text evidence="9">The sequence shown here is derived from an EMBL/GenBank/DDBJ whole genome shotgun (WGS) entry which is preliminary data.</text>
</comment>
<feature type="transmembrane region" description="Helical" evidence="7">
    <location>
        <begin position="357"/>
        <end position="376"/>
    </location>
</feature>
<dbReference type="InterPro" id="IPR020846">
    <property type="entry name" value="MFS_dom"/>
</dbReference>
<dbReference type="OrthoDB" id="2962993at2759"/>
<feature type="transmembrane region" description="Helical" evidence="7">
    <location>
        <begin position="54"/>
        <end position="72"/>
    </location>
</feature>
<evidence type="ECO:0000256" key="5">
    <source>
        <dbReference type="ARBA" id="ARBA00023136"/>
    </source>
</evidence>
<dbReference type="PANTHER" id="PTHR43791">
    <property type="entry name" value="PERMEASE-RELATED"/>
    <property type="match status" value="1"/>
</dbReference>
<organism evidence="9 10">
    <name type="scientific">Emericellopsis atlantica</name>
    <dbReference type="NCBI Taxonomy" id="2614577"/>
    <lineage>
        <taxon>Eukaryota</taxon>
        <taxon>Fungi</taxon>
        <taxon>Dikarya</taxon>
        <taxon>Ascomycota</taxon>
        <taxon>Pezizomycotina</taxon>
        <taxon>Sordariomycetes</taxon>
        <taxon>Hypocreomycetidae</taxon>
        <taxon>Hypocreales</taxon>
        <taxon>Bionectriaceae</taxon>
        <taxon>Emericellopsis</taxon>
    </lineage>
</organism>
<feature type="domain" description="Major facilitator superfamily (MFS) profile" evidence="8">
    <location>
        <begin position="54"/>
        <end position="477"/>
    </location>
</feature>
<protein>
    <submittedName>
        <fullName evidence="9">Major facilitator superfamily domain-containing protein</fullName>
    </submittedName>
</protein>
<keyword evidence="3 7" id="KW-0812">Transmembrane</keyword>
<name>A0A9P7ZCY5_9HYPO</name>
<evidence type="ECO:0000256" key="2">
    <source>
        <dbReference type="ARBA" id="ARBA00022448"/>
    </source>
</evidence>
<dbReference type="EMBL" id="MU251290">
    <property type="protein sequence ID" value="KAG9249799.1"/>
    <property type="molecule type" value="Genomic_DNA"/>
</dbReference>
<feature type="transmembrane region" description="Helical" evidence="7">
    <location>
        <begin position="92"/>
        <end position="109"/>
    </location>
</feature>
<evidence type="ECO:0000259" key="8">
    <source>
        <dbReference type="PROSITE" id="PS50850"/>
    </source>
</evidence>
<dbReference type="GeneID" id="70290676"/>
<dbReference type="InterPro" id="IPR011701">
    <property type="entry name" value="MFS"/>
</dbReference>
<dbReference type="SUPFAM" id="SSF103473">
    <property type="entry name" value="MFS general substrate transporter"/>
    <property type="match status" value="1"/>
</dbReference>
<feature type="transmembrane region" description="Helical" evidence="7">
    <location>
        <begin position="382"/>
        <end position="405"/>
    </location>
</feature>
<gene>
    <name evidence="9" type="ORF">F5Z01DRAFT_441103</name>
</gene>
<keyword evidence="2" id="KW-0813">Transport</keyword>
<dbReference type="FunFam" id="1.20.1250.20:FF:000057">
    <property type="entry name" value="MFS general substrate transporter"/>
    <property type="match status" value="1"/>
</dbReference>
<evidence type="ECO:0000256" key="1">
    <source>
        <dbReference type="ARBA" id="ARBA00004141"/>
    </source>
</evidence>
<reference evidence="9" key="1">
    <citation type="journal article" date="2021" name="IMA Fungus">
        <title>Genomic characterization of three marine fungi, including Emericellopsis atlantica sp. nov. with signatures of a generalist lifestyle and marine biomass degradation.</title>
        <authorList>
            <person name="Hagestad O.C."/>
            <person name="Hou L."/>
            <person name="Andersen J.H."/>
            <person name="Hansen E.H."/>
            <person name="Altermark B."/>
            <person name="Li C."/>
            <person name="Kuhnert E."/>
            <person name="Cox R.J."/>
            <person name="Crous P.W."/>
            <person name="Spatafora J.W."/>
            <person name="Lail K."/>
            <person name="Amirebrahimi M."/>
            <person name="Lipzen A."/>
            <person name="Pangilinan J."/>
            <person name="Andreopoulos W."/>
            <person name="Hayes R.D."/>
            <person name="Ng V."/>
            <person name="Grigoriev I.V."/>
            <person name="Jackson S.A."/>
            <person name="Sutton T.D.S."/>
            <person name="Dobson A.D.W."/>
            <person name="Rama T."/>
        </authorList>
    </citation>
    <scope>NUCLEOTIDE SEQUENCE</scope>
    <source>
        <strain evidence="9">TS7</strain>
    </source>
</reference>
<evidence type="ECO:0000256" key="3">
    <source>
        <dbReference type="ARBA" id="ARBA00022692"/>
    </source>
</evidence>
<sequence>MAPEVDTLVDTVHTEKSSTGSIKDASTSVEHAPAPLLVDAETEKRLIKKLDRRIIPICCWIYLMNFMDRVGIGNARLFGIEEDLGMTEGSSQFQLAVSILFVTYCLFETPSNLIIKKMKPARYLSGLIFFWGLVATFTGFVNNYAALIACRLLLGLFEAGLFPGIMLYLTTFYTKRHISLRNAYFYSISAISGAVGGLVAYGIGQMDNGGEGTAGWRAWRWLITINGISTVLTAPLVLWILPNDPETASFLSAEDRQNLVLLRQQEIGQTAAGQQMHKEDVIAGVKDWKIWALSFAQFCSHSVLYSFSVFLPTIIRDMGQEDWGSAEVNALTIPVYILGFGTYLTAAMYSDRIQQRGIFCVGGAVVMIIGYALLLAHRSVAMSFVGCFFVSAGLWTCSGSGMAWITVNQPRYGKRAFASGIFITIGNAAGVPAPFLYTDEYTPRYIPGYSAAIGMLVFAMVVHTTLYFHLRNKNKRKLAGLEDWRMEGKTEEEINEMGEHNPRYLYTL</sequence>
<feature type="compositionally biased region" description="Polar residues" evidence="6">
    <location>
        <begin position="17"/>
        <end position="27"/>
    </location>
</feature>
<feature type="transmembrane region" description="Helical" evidence="7">
    <location>
        <begin position="417"/>
        <end position="437"/>
    </location>
</feature>
<feature type="transmembrane region" description="Helical" evidence="7">
    <location>
        <begin position="146"/>
        <end position="171"/>
    </location>
</feature>
<proteinExistence type="predicted"/>
<evidence type="ECO:0000313" key="10">
    <source>
        <dbReference type="Proteomes" id="UP000887229"/>
    </source>
</evidence>
<evidence type="ECO:0000256" key="7">
    <source>
        <dbReference type="SAM" id="Phobius"/>
    </source>
</evidence>
<evidence type="ECO:0000256" key="6">
    <source>
        <dbReference type="SAM" id="MobiDB-lite"/>
    </source>
</evidence>
<dbReference type="FunFam" id="1.20.1250.20:FF:000013">
    <property type="entry name" value="MFS general substrate transporter"/>
    <property type="match status" value="1"/>
</dbReference>
<feature type="transmembrane region" description="Helical" evidence="7">
    <location>
        <begin position="290"/>
        <end position="311"/>
    </location>
</feature>
<keyword evidence="4 7" id="KW-1133">Transmembrane helix</keyword>
<dbReference type="GO" id="GO:0022857">
    <property type="term" value="F:transmembrane transporter activity"/>
    <property type="evidence" value="ECO:0007669"/>
    <property type="project" value="InterPro"/>
</dbReference>
<dbReference type="PROSITE" id="PS50850">
    <property type="entry name" value="MFS"/>
    <property type="match status" value="1"/>
</dbReference>
<accession>A0A9P7ZCY5</accession>
<feature type="transmembrane region" description="Helical" evidence="7">
    <location>
        <begin position="331"/>
        <end position="350"/>
    </location>
</feature>
<feature type="transmembrane region" description="Helical" evidence="7">
    <location>
        <begin position="218"/>
        <end position="241"/>
    </location>
</feature>
<feature type="transmembrane region" description="Helical" evidence="7">
    <location>
        <begin position="121"/>
        <end position="140"/>
    </location>
</feature>
<keyword evidence="5 7" id="KW-0472">Membrane</keyword>
<keyword evidence="10" id="KW-1185">Reference proteome</keyword>
<dbReference type="Pfam" id="PF07690">
    <property type="entry name" value="MFS_1"/>
    <property type="match status" value="1"/>
</dbReference>
<feature type="transmembrane region" description="Helical" evidence="7">
    <location>
        <begin position="183"/>
        <end position="203"/>
    </location>
</feature>
<feature type="region of interest" description="Disordered" evidence="6">
    <location>
        <begin position="1"/>
        <end position="27"/>
    </location>
</feature>